<evidence type="ECO:0000313" key="2">
    <source>
        <dbReference type="Proteomes" id="UP000308197"/>
    </source>
</evidence>
<gene>
    <name evidence="1" type="ORF">K466DRAFT_127612</name>
</gene>
<proteinExistence type="predicted"/>
<sequence>MELLLDKPKCFSNLYFILRGQTWTYGRRMQGTQLTSSSRRDLNWAADSGRLRLEIPPRGRPGSAGPADRRLWQWFAVYLSFNLCSLPSACAKATCWCT</sequence>
<dbReference type="Proteomes" id="UP000308197">
    <property type="component" value="Unassembled WGS sequence"/>
</dbReference>
<dbReference type="EMBL" id="ML211169">
    <property type="protein sequence ID" value="TFK87088.1"/>
    <property type="molecule type" value="Genomic_DNA"/>
</dbReference>
<dbReference type="AlphaFoldDB" id="A0A5C3PER1"/>
<keyword evidence="2" id="KW-1185">Reference proteome</keyword>
<name>A0A5C3PER1_9APHY</name>
<evidence type="ECO:0000313" key="1">
    <source>
        <dbReference type="EMBL" id="TFK87088.1"/>
    </source>
</evidence>
<dbReference type="InParanoid" id="A0A5C3PER1"/>
<accession>A0A5C3PER1</accession>
<reference evidence="1 2" key="1">
    <citation type="journal article" date="2019" name="Nat. Ecol. Evol.">
        <title>Megaphylogeny resolves global patterns of mushroom evolution.</title>
        <authorList>
            <person name="Varga T."/>
            <person name="Krizsan K."/>
            <person name="Foldi C."/>
            <person name="Dima B."/>
            <person name="Sanchez-Garcia M."/>
            <person name="Sanchez-Ramirez S."/>
            <person name="Szollosi G.J."/>
            <person name="Szarkandi J.G."/>
            <person name="Papp V."/>
            <person name="Albert L."/>
            <person name="Andreopoulos W."/>
            <person name="Angelini C."/>
            <person name="Antonin V."/>
            <person name="Barry K.W."/>
            <person name="Bougher N.L."/>
            <person name="Buchanan P."/>
            <person name="Buyck B."/>
            <person name="Bense V."/>
            <person name="Catcheside P."/>
            <person name="Chovatia M."/>
            <person name="Cooper J."/>
            <person name="Damon W."/>
            <person name="Desjardin D."/>
            <person name="Finy P."/>
            <person name="Geml J."/>
            <person name="Haridas S."/>
            <person name="Hughes K."/>
            <person name="Justo A."/>
            <person name="Karasinski D."/>
            <person name="Kautmanova I."/>
            <person name="Kiss B."/>
            <person name="Kocsube S."/>
            <person name="Kotiranta H."/>
            <person name="LaButti K.M."/>
            <person name="Lechner B.E."/>
            <person name="Liimatainen K."/>
            <person name="Lipzen A."/>
            <person name="Lukacs Z."/>
            <person name="Mihaltcheva S."/>
            <person name="Morgado L.N."/>
            <person name="Niskanen T."/>
            <person name="Noordeloos M.E."/>
            <person name="Ohm R.A."/>
            <person name="Ortiz-Santana B."/>
            <person name="Ovrebo C."/>
            <person name="Racz N."/>
            <person name="Riley R."/>
            <person name="Savchenko A."/>
            <person name="Shiryaev A."/>
            <person name="Soop K."/>
            <person name="Spirin V."/>
            <person name="Szebenyi C."/>
            <person name="Tomsovsky M."/>
            <person name="Tulloss R.E."/>
            <person name="Uehling J."/>
            <person name="Grigoriev I.V."/>
            <person name="Vagvolgyi C."/>
            <person name="Papp T."/>
            <person name="Martin F.M."/>
            <person name="Miettinen O."/>
            <person name="Hibbett D.S."/>
            <person name="Nagy L.G."/>
        </authorList>
    </citation>
    <scope>NUCLEOTIDE SEQUENCE [LARGE SCALE GENOMIC DNA]</scope>
    <source>
        <strain evidence="1 2">HHB13444</strain>
    </source>
</reference>
<protein>
    <submittedName>
        <fullName evidence="1">Uncharacterized protein</fullName>
    </submittedName>
</protein>
<organism evidence="1 2">
    <name type="scientific">Polyporus arcularius HHB13444</name>
    <dbReference type="NCBI Taxonomy" id="1314778"/>
    <lineage>
        <taxon>Eukaryota</taxon>
        <taxon>Fungi</taxon>
        <taxon>Dikarya</taxon>
        <taxon>Basidiomycota</taxon>
        <taxon>Agaricomycotina</taxon>
        <taxon>Agaricomycetes</taxon>
        <taxon>Polyporales</taxon>
        <taxon>Polyporaceae</taxon>
        <taxon>Polyporus</taxon>
    </lineage>
</organism>